<protein>
    <submittedName>
        <fullName evidence="3">GNAT family N-acetyltransferase</fullName>
    </submittedName>
</protein>
<dbReference type="SUPFAM" id="SSF55729">
    <property type="entry name" value="Acyl-CoA N-acyltransferases (Nat)"/>
    <property type="match status" value="1"/>
</dbReference>
<name>A0ABS1FRX5_9FLAO</name>
<dbReference type="InterPro" id="IPR000182">
    <property type="entry name" value="GNAT_dom"/>
</dbReference>
<dbReference type="CDD" id="cd04301">
    <property type="entry name" value="NAT_SF"/>
    <property type="match status" value="1"/>
</dbReference>
<organism evidence="3 4">
    <name type="scientific">Chryseobacterium paridis</name>
    <dbReference type="NCBI Taxonomy" id="2800328"/>
    <lineage>
        <taxon>Bacteria</taxon>
        <taxon>Pseudomonadati</taxon>
        <taxon>Bacteroidota</taxon>
        <taxon>Flavobacteriia</taxon>
        <taxon>Flavobacteriales</taxon>
        <taxon>Weeksellaceae</taxon>
        <taxon>Chryseobacterium group</taxon>
        <taxon>Chryseobacterium</taxon>
    </lineage>
</organism>
<sequence>MDQFTFHQINNKDKTQIPYDLLLLADETEEAINKYISNCEVYLLIQNGQRIGVIALHKNTDTELEIKNMAIIDRYRNKGLGSILINKAKEMAKENHYSSLLVGTSDTGFQQIRFYEKNGFIKKEIRKDFFIKNYPAPVFENGLQMKDMIVLEFLIHYFPE</sequence>
<keyword evidence="1" id="KW-0808">Transferase</keyword>
<gene>
    <name evidence="3" type="ORF">JHL15_05320</name>
</gene>
<dbReference type="InterPro" id="IPR050769">
    <property type="entry name" value="NAT_camello-type"/>
</dbReference>
<proteinExistence type="predicted"/>
<dbReference type="Proteomes" id="UP000628669">
    <property type="component" value="Unassembled WGS sequence"/>
</dbReference>
<dbReference type="Gene3D" id="3.40.630.30">
    <property type="match status" value="1"/>
</dbReference>
<feature type="domain" description="N-acetyltransferase" evidence="2">
    <location>
        <begin position="1"/>
        <end position="150"/>
    </location>
</feature>
<evidence type="ECO:0000313" key="4">
    <source>
        <dbReference type="Proteomes" id="UP000628669"/>
    </source>
</evidence>
<dbReference type="PANTHER" id="PTHR13947:SF37">
    <property type="entry name" value="LD18367P"/>
    <property type="match status" value="1"/>
</dbReference>
<evidence type="ECO:0000313" key="3">
    <source>
        <dbReference type="EMBL" id="MBK1895175.1"/>
    </source>
</evidence>
<keyword evidence="4" id="KW-1185">Reference proteome</keyword>
<evidence type="ECO:0000256" key="1">
    <source>
        <dbReference type="ARBA" id="ARBA00022679"/>
    </source>
</evidence>
<reference evidence="4" key="1">
    <citation type="submission" date="2021-01" db="EMBL/GenBank/DDBJ databases">
        <title>Genome public.</title>
        <authorList>
            <person name="Liu C."/>
            <person name="Sun Q."/>
        </authorList>
    </citation>
    <scope>NUCLEOTIDE SEQUENCE [LARGE SCALE GENOMIC DNA]</scope>
    <source>
        <strain evidence="4">YIM B02567</strain>
    </source>
</reference>
<dbReference type="Pfam" id="PF00583">
    <property type="entry name" value="Acetyltransf_1"/>
    <property type="match status" value="1"/>
</dbReference>
<dbReference type="PROSITE" id="PS51186">
    <property type="entry name" value="GNAT"/>
    <property type="match status" value="1"/>
</dbReference>
<evidence type="ECO:0000259" key="2">
    <source>
        <dbReference type="PROSITE" id="PS51186"/>
    </source>
</evidence>
<comment type="caution">
    <text evidence="3">The sequence shown here is derived from an EMBL/GenBank/DDBJ whole genome shotgun (WGS) entry which is preliminary data.</text>
</comment>
<dbReference type="EMBL" id="JAENHK010000005">
    <property type="protein sequence ID" value="MBK1895175.1"/>
    <property type="molecule type" value="Genomic_DNA"/>
</dbReference>
<accession>A0ABS1FRX5</accession>
<dbReference type="RefSeq" id="WP_200243946.1">
    <property type="nucleotide sequence ID" value="NZ_JAENHK010000005.1"/>
</dbReference>
<dbReference type="InterPro" id="IPR016181">
    <property type="entry name" value="Acyl_CoA_acyltransferase"/>
</dbReference>
<dbReference type="PANTHER" id="PTHR13947">
    <property type="entry name" value="GNAT FAMILY N-ACETYLTRANSFERASE"/>
    <property type="match status" value="1"/>
</dbReference>